<dbReference type="RefSeq" id="WP_145795391.1">
    <property type="nucleotide sequence ID" value="NZ_BAAABR010000047.1"/>
</dbReference>
<proteinExistence type="inferred from homology"/>
<dbReference type="CDD" id="cd11332">
    <property type="entry name" value="AmyAc_OligoGlu_TS"/>
    <property type="match status" value="1"/>
</dbReference>
<dbReference type="SMART" id="SM00642">
    <property type="entry name" value="Aamy"/>
    <property type="match status" value="1"/>
</dbReference>
<comment type="caution">
    <text evidence="3">The sequence shown here is derived from an EMBL/GenBank/DDBJ whole genome shotgun (WGS) entry which is preliminary data.</text>
</comment>
<dbReference type="Pfam" id="PF00128">
    <property type="entry name" value="Alpha-amylase"/>
    <property type="match status" value="1"/>
</dbReference>
<keyword evidence="4" id="KW-1185">Reference proteome</keyword>
<dbReference type="AlphaFoldDB" id="A0A561EYX4"/>
<dbReference type="EMBL" id="VIVR01000001">
    <property type="protein sequence ID" value="TWE20809.1"/>
    <property type="molecule type" value="Genomic_DNA"/>
</dbReference>
<dbReference type="PANTHER" id="PTHR10357">
    <property type="entry name" value="ALPHA-AMYLASE FAMILY MEMBER"/>
    <property type="match status" value="1"/>
</dbReference>
<evidence type="ECO:0000313" key="3">
    <source>
        <dbReference type="EMBL" id="TWE20809.1"/>
    </source>
</evidence>
<dbReference type="Gene3D" id="3.90.400.10">
    <property type="entry name" value="Oligo-1,6-glucosidase, Domain 2"/>
    <property type="match status" value="1"/>
</dbReference>
<dbReference type="SUPFAM" id="SSF51445">
    <property type="entry name" value="(Trans)glycosidases"/>
    <property type="match status" value="1"/>
</dbReference>
<dbReference type="PANTHER" id="PTHR10357:SF179">
    <property type="entry name" value="NEUTRAL AND BASIC AMINO ACID TRANSPORT PROTEIN RBAT"/>
    <property type="match status" value="1"/>
</dbReference>
<organism evidence="3 4">
    <name type="scientific">Kitasatospora atroaurantiaca</name>
    <dbReference type="NCBI Taxonomy" id="285545"/>
    <lineage>
        <taxon>Bacteria</taxon>
        <taxon>Bacillati</taxon>
        <taxon>Actinomycetota</taxon>
        <taxon>Actinomycetes</taxon>
        <taxon>Kitasatosporales</taxon>
        <taxon>Streptomycetaceae</taxon>
        <taxon>Kitasatospora</taxon>
    </lineage>
</organism>
<comment type="similarity">
    <text evidence="1">Belongs to the glycosyl hydrolase 13 family.</text>
</comment>
<gene>
    <name evidence="3" type="ORF">FB465_5968</name>
</gene>
<accession>A0A561EYX4</accession>
<dbReference type="InterPro" id="IPR045857">
    <property type="entry name" value="O16G_dom_2"/>
</dbReference>
<dbReference type="GO" id="GO:0004556">
    <property type="term" value="F:alpha-amylase activity"/>
    <property type="evidence" value="ECO:0007669"/>
    <property type="project" value="TreeGrafter"/>
</dbReference>
<sequence length="541" mass="59309">MVQQPPRRPEHSDWWRDAAIYQVYPRSFADGNGDGTGDLAGVRSRLPYLAELGVDAVWFNPWYPSPMADGGYDVADYRDVDPVFGTLAEAEKLIAEGLGLGIRTIVDIVPNHVSDAHPWFRAALAAGPGGAERELFHFRPGRGTDGALPPNDWVSEFGGCAWTRTVDADGRPGEWYLHLFAAGQPDLNWAHPQVRSEHEAILRFWFDRGAAGVRIDSAGLLTKDPALPDLTPGSGPHPYADRDDLHEIYRSWRAIADSYAEPRVLIGEIWVPDAERFARYLRPDELHTAFNFDFLARPWEAGQLRASIDTTLAAHAPVGAPATWVLSNHDITRTVTRYGRADTRFEFAAKAFGTPSDLVLGRRRARAAALLSLALPGAVYLYQGEELGLPEVEDLPLDRLQDPMHFRSGGTDPGRDGCRVPLPWSGTEPPYGFSPEGVVTWLPQPADWSGLTVEAQSGDPGSMLELYREALRLRRTVVDGPFSWVPSGPGVLEFRRGEVFRCLVNLSAEAVPLPTDAAVLLAGGPTADGLLPTDTAVWLSC</sequence>
<dbReference type="GO" id="GO:0009313">
    <property type="term" value="P:oligosaccharide catabolic process"/>
    <property type="evidence" value="ECO:0007669"/>
    <property type="project" value="TreeGrafter"/>
</dbReference>
<evidence type="ECO:0000256" key="1">
    <source>
        <dbReference type="ARBA" id="ARBA00008061"/>
    </source>
</evidence>
<evidence type="ECO:0000313" key="4">
    <source>
        <dbReference type="Proteomes" id="UP000318416"/>
    </source>
</evidence>
<reference evidence="3 4" key="1">
    <citation type="submission" date="2019-06" db="EMBL/GenBank/DDBJ databases">
        <title>Sequencing the genomes of 1000 actinobacteria strains.</title>
        <authorList>
            <person name="Klenk H.-P."/>
        </authorList>
    </citation>
    <scope>NUCLEOTIDE SEQUENCE [LARGE SCALE GENOMIC DNA]</scope>
    <source>
        <strain evidence="3 4">DSM 41649</strain>
    </source>
</reference>
<dbReference type="OrthoDB" id="3203135at2"/>
<dbReference type="Proteomes" id="UP000318416">
    <property type="component" value="Unassembled WGS sequence"/>
</dbReference>
<evidence type="ECO:0000259" key="2">
    <source>
        <dbReference type="SMART" id="SM00642"/>
    </source>
</evidence>
<name>A0A561EYX4_9ACTN</name>
<dbReference type="Gene3D" id="3.20.20.80">
    <property type="entry name" value="Glycosidases"/>
    <property type="match status" value="1"/>
</dbReference>
<dbReference type="InterPro" id="IPR017853">
    <property type="entry name" value="GH"/>
</dbReference>
<protein>
    <submittedName>
        <fullName evidence="3">Alpha-glucosidase</fullName>
    </submittedName>
</protein>
<dbReference type="InterPro" id="IPR006047">
    <property type="entry name" value="GH13_cat_dom"/>
</dbReference>
<feature type="domain" description="Glycosyl hydrolase family 13 catalytic" evidence="2">
    <location>
        <begin position="22"/>
        <end position="419"/>
    </location>
</feature>